<evidence type="ECO:0000313" key="1">
    <source>
        <dbReference type="EMBL" id="QJC57909.1"/>
    </source>
</evidence>
<sequence>MLCTSLLTGQGVVAVINEGIAVLKNPRSTNQVLAIPLAWLFANE</sequence>
<dbReference type="Proteomes" id="UP000502041">
    <property type="component" value="Chromosome"/>
</dbReference>
<evidence type="ECO:0000313" key="2">
    <source>
        <dbReference type="Proteomes" id="UP000502041"/>
    </source>
</evidence>
<accession>A0A6H2HDE1</accession>
<proteinExistence type="predicted"/>
<protein>
    <submittedName>
        <fullName evidence="1">Uncharacterized protein</fullName>
    </submittedName>
</protein>
<reference evidence="1 2" key="1">
    <citation type="submission" date="2020-04" db="EMBL/GenBank/DDBJ databases">
        <title>Complete genome of a Psychrophilic, Marine, Gas Vacuolate Bacterium Polaromonas vacuolata KCTC 22033T.</title>
        <authorList>
            <person name="Hwang K."/>
            <person name="Kim K.M."/>
        </authorList>
    </citation>
    <scope>NUCLEOTIDE SEQUENCE [LARGE SCALE GENOMIC DNA]</scope>
    <source>
        <strain evidence="1 2">KCTC 22033</strain>
    </source>
</reference>
<keyword evidence="2" id="KW-1185">Reference proteome</keyword>
<dbReference type="EMBL" id="CP051461">
    <property type="protein sequence ID" value="QJC57909.1"/>
    <property type="molecule type" value="Genomic_DNA"/>
</dbReference>
<name>A0A6H2HDE1_9BURK</name>
<organism evidence="1 2">
    <name type="scientific">Polaromonas vacuolata</name>
    <dbReference type="NCBI Taxonomy" id="37448"/>
    <lineage>
        <taxon>Bacteria</taxon>
        <taxon>Pseudomonadati</taxon>
        <taxon>Pseudomonadota</taxon>
        <taxon>Betaproteobacteria</taxon>
        <taxon>Burkholderiales</taxon>
        <taxon>Comamonadaceae</taxon>
        <taxon>Polaromonas</taxon>
    </lineage>
</organism>
<dbReference type="AlphaFoldDB" id="A0A6H2HDE1"/>
<dbReference type="KEGG" id="pvac:HC248_03241"/>
<gene>
    <name evidence="1" type="ORF">HC248_03241</name>
</gene>